<dbReference type="SUPFAM" id="SSF46579">
    <property type="entry name" value="Prefoldin"/>
    <property type="match status" value="1"/>
</dbReference>
<dbReference type="Pfam" id="PF01920">
    <property type="entry name" value="Prefoldin_2"/>
    <property type="match status" value="1"/>
</dbReference>
<dbReference type="PANTHER" id="PTHR20903:SF0">
    <property type="entry name" value="PREFOLDIN SUBUNIT 1"/>
    <property type="match status" value="1"/>
</dbReference>
<comment type="similarity">
    <text evidence="1">Belongs to the prefoldin subunit beta family.</text>
</comment>
<dbReference type="GO" id="GO:0051082">
    <property type="term" value="F:unfolded protein binding"/>
    <property type="evidence" value="ECO:0007669"/>
    <property type="project" value="InterPro"/>
</dbReference>
<dbReference type="Gene3D" id="1.10.287.370">
    <property type="match status" value="1"/>
</dbReference>
<protein>
    <recommendedName>
        <fullName evidence="4">Prefoldin subunit 1</fullName>
    </recommendedName>
</protein>
<dbReference type="EMBL" id="HBGA01123193">
    <property type="protein sequence ID" value="CAD9034307.1"/>
    <property type="molecule type" value="Transcribed_RNA"/>
</dbReference>
<dbReference type="GO" id="GO:0005737">
    <property type="term" value="C:cytoplasm"/>
    <property type="evidence" value="ECO:0007669"/>
    <property type="project" value="TreeGrafter"/>
</dbReference>
<accession>A0A7S1J6X9</accession>
<evidence type="ECO:0000256" key="1">
    <source>
        <dbReference type="ARBA" id="ARBA00008045"/>
    </source>
</evidence>
<dbReference type="GO" id="GO:0044183">
    <property type="term" value="F:protein folding chaperone"/>
    <property type="evidence" value="ECO:0007669"/>
    <property type="project" value="TreeGrafter"/>
</dbReference>
<dbReference type="PANTHER" id="PTHR20903">
    <property type="entry name" value="PREFOLDIN SUBUNIT 1-RELATED"/>
    <property type="match status" value="1"/>
</dbReference>
<proteinExistence type="inferred from homology"/>
<name>A0A7S1J6X9_9EUGL</name>
<dbReference type="AlphaFoldDB" id="A0A7S1J6X9"/>
<dbReference type="InterPro" id="IPR009053">
    <property type="entry name" value="Prefoldin"/>
</dbReference>
<dbReference type="GO" id="GO:0016272">
    <property type="term" value="C:prefoldin complex"/>
    <property type="evidence" value="ECO:0007669"/>
    <property type="project" value="InterPro"/>
</dbReference>
<gene>
    <name evidence="3" type="ORF">EGYM00392_LOCUS45457</name>
</gene>
<evidence type="ECO:0000313" key="3">
    <source>
        <dbReference type="EMBL" id="CAD9034307.1"/>
    </source>
</evidence>
<keyword evidence="2" id="KW-0143">Chaperone</keyword>
<sequence length="132" mass="15005">MPIDQAQVKEMEAGIMDAQEKVINARQSCNQVNTQIAIMEREKKRVDITLRELDTAGERPSYKSIGRAFVLTSVPQLKEALKEKDVACDAEIVSLKERKITVEKSAEDAENYFRRQFKQYQEAQAEIKAAGK</sequence>
<reference evidence="3" key="1">
    <citation type="submission" date="2021-01" db="EMBL/GenBank/DDBJ databases">
        <authorList>
            <person name="Corre E."/>
            <person name="Pelletier E."/>
            <person name="Niang G."/>
            <person name="Scheremetjew M."/>
            <person name="Finn R."/>
            <person name="Kale V."/>
            <person name="Holt S."/>
            <person name="Cochrane G."/>
            <person name="Meng A."/>
            <person name="Brown T."/>
            <person name="Cohen L."/>
        </authorList>
    </citation>
    <scope>NUCLEOTIDE SEQUENCE</scope>
    <source>
        <strain evidence="3">NIES-381</strain>
    </source>
</reference>
<dbReference type="InterPro" id="IPR002777">
    <property type="entry name" value="PFD_beta-like"/>
</dbReference>
<evidence type="ECO:0008006" key="4">
    <source>
        <dbReference type="Google" id="ProtNLM"/>
    </source>
</evidence>
<evidence type="ECO:0000256" key="2">
    <source>
        <dbReference type="ARBA" id="ARBA00023186"/>
    </source>
</evidence>
<organism evidence="3">
    <name type="scientific">Eutreptiella gymnastica</name>
    <dbReference type="NCBI Taxonomy" id="73025"/>
    <lineage>
        <taxon>Eukaryota</taxon>
        <taxon>Discoba</taxon>
        <taxon>Euglenozoa</taxon>
        <taxon>Euglenida</taxon>
        <taxon>Spirocuta</taxon>
        <taxon>Euglenophyceae</taxon>
        <taxon>Eutreptiales</taxon>
        <taxon>Eutreptiaceae</taxon>
        <taxon>Eutreptiella</taxon>
    </lineage>
</organism>